<accession>E4X1U6</accession>
<dbReference type="EMBL" id="FN653021">
    <property type="protein sequence ID" value="CBY23413.1"/>
    <property type="molecule type" value="Genomic_DNA"/>
</dbReference>
<evidence type="ECO:0000313" key="2">
    <source>
        <dbReference type="Proteomes" id="UP000001307"/>
    </source>
</evidence>
<sequence length="108" mass="12490">MFTILLKVRSYDKYTSYFFVDYTKGPLGYKKSMIGEVPEIWAQTKSNSLFWRKNDDGVHPWWIEPKSGKSYALCETASGLGFYHIGKYSSGKVPIAAFYLFVIIYLAY</sequence>
<proteinExistence type="predicted"/>
<dbReference type="InParanoid" id="E4X1U6"/>
<reference evidence="1" key="1">
    <citation type="journal article" date="2010" name="Science">
        <title>Plasticity of animal genome architecture unmasked by rapid evolution of a pelagic tunicate.</title>
        <authorList>
            <person name="Denoeud F."/>
            <person name="Henriet S."/>
            <person name="Mungpakdee S."/>
            <person name="Aury J.M."/>
            <person name="Da Silva C."/>
            <person name="Brinkmann H."/>
            <person name="Mikhaleva J."/>
            <person name="Olsen L.C."/>
            <person name="Jubin C."/>
            <person name="Canestro C."/>
            <person name="Bouquet J.M."/>
            <person name="Danks G."/>
            <person name="Poulain J."/>
            <person name="Campsteijn C."/>
            <person name="Adamski M."/>
            <person name="Cross I."/>
            <person name="Yadetie F."/>
            <person name="Muffato M."/>
            <person name="Louis A."/>
            <person name="Butcher S."/>
            <person name="Tsagkogeorga G."/>
            <person name="Konrad A."/>
            <person name="Singh S."/>
            <person name="Jensen M.F."/>
            <person name="Cong E.H."/>
            <person name="Eikeseth-Otteraa H."/>
            <person name="Noel B."/>
            <person name="Anthouard V."/>
            <person name="Porcel B.M."/>
            <person name="Kachouri-Lafond R."/>
            <person name="Nishino A."/>
            <person name="Ugolini M."/>
            <person name="Chourrout P."/>
            <person name="Nishida H."/>
            <person name="Aasland R."/>
            <person name="Huzurbazar S."/>
            <person name="Westhof E."/>
            <person name="Delsuc F."/>
            <person name="Lehrach H."/>
            <person name="Reinhardt R."/>
            <person name="Weissenbach J."/>
            <person name="Roy S.W."/>
            <person name="Artiguenave F."/>
            <person name="Postlethwait J.H."/>
            <person name="Manak J.R."/>
            <person name="Thompson E.M."/>
            <person name="Jaillon O."/>
            <person name="Du Pasquier L."/>
            <person name="Boudinot P."/>
            <person name="Liberles D.A."/>
            <person name="Volff J.N."/>
            <person name="Philippe H."/>
            <person name="Lenhard B."/>
            <person name="Roest Crollius H."/>
            <person name="Wincker P."/>
            <person name="Chourrout D."/>
        </authorList>
    </citation>
    <scope>NUCLEOTIDE SEQUENCE [LARGE SCALE GENOMIC DNA]</scope>
</reference>
<evidence type="ECO:0000313" key="1">
    <source>
        <dbReference type="EMBL" id="CBY23413.1"/>
    </source>
</evidence>
<keyword evidence="2" id="KW-1185">Reference proteome</keyword>
<gene>
    <name evidence="1" type="ORF">GSOID_T00015850001</name>
</gene>
<name>E4X1U6_OIKDI</name>
<organism evidence="1">
    <name type="scientific">Oikopleura dioica</name>
    <name type="common">Tunicate</name>
    <dbReference type="NCBI Taxonomy" id="34765"/>
    <lineage>
        <taxon>Eukaryota</taxon>
        <taxon>Metazoa</taxon>
        <taxon>Chordata</taxon>
        <taxon>Tunicata</taxon>
        <taxon>Appendicularia</taxon>
        <taxon>Copelata</taxon>
        <taxon>Oikopleuridae</taxon>
        <taxon>Oikopleura</taxon>
    </lineage>
</organism>
<dbReference type="Proteomes" id="UP000001307">
    <property type="component" value="Unassembled WGS sequence"/>
</dbReference>
<dbReference type="AlphaFoldDB" id="E4X1U6"/>
<protein>
    <submittedName>
        <fullName evidence="1">Uncharacterized protein</fullName>
    </submittedName>
</protein>